<dbReference type="Proteomes" id="UP000290189">
    <property type="component" value="Unassembled WGS sequence"/>
</dbReference>
<dbReference type="GO" id="GO:0051015">
    <property type="term" value="F:actin filament binding"/>
    <property type="evidence" value="ECO:0007669"/>
    <property type="project" value="TreeGrafter"/>
</dbReference>
<evidence type="ECO:0000313" key="12">
    <source>
        <dbReference type="Proteomes" id="UP000290189"/>
    </source>
</evidence>
<dbReference type="Gene3D" id="2.20.70.10">
    <property type="match status" value="2"/>
</dbReference>
<dbReference type="InterPro" id="IPR001609">
    <property type="entry name" value="Myosin_head_motor_dom-like"/>
</dbReference>
<evidence type="ECO:0000256" key="2">
    <source>
        <dbReference type="ARBA" id="ARBA00022840"/>
    </source>
</evidence>
<evidence type="ECO:0000256" key="5">
    <source>
        <dbReference type="ARBA" id="ARBA00023203"/>
    </source>
</evidence>
<keyword evidence="1 6" id="KW-0547">Nucleotide-binding</keyword>
<feature type="domain" description="MyTH4" evidence="9">
    <location>
        <begin position="1011"/>
        <end position="1171"/>
    </location>
</feature>
<keyword evidence="3 6" id="KW-0518">Myosin</keyword>
<dbReference type="Gene3D" id="1.25.40.530">
    <property type="entry name" value="MyTH4 domain"/>
    <property type="match status" value="1"/>
</dbReference>
<dbReference type="SUPFAM" id="SSF52540">
    <property type="entry name" value="P-loop containing nucleoside triphosphate hydrolases"/>
    <property type="match status" value="1"/>
</dbReference>
<keyword evidence="5 6" id="KW-0009">Actin-binding</keyword>
<evidence type="ECO:0000259" key="9">
    <source>
        <dbReference type="PROSITE" id="PS51016"/>
    </source>
</evidence>
<dbReference type="GO" id="GO:0016459">
    <property type="term" value="C:myosin complex"/>
    <property type="evidence" value="ECO:0007669"/>
    <property type="project" value="UniProtKB-KW"/>
</dbReference>
<feature type="compositionally biased region" description="Polar residues" evidence="7">
    <location>
        <begin position="1206"/>
        <end position="1229"/>
    </location>
</feature>
<accession>A0A3P3YER9</accession>
<protein>
    <submittedName>
        <fullName evidence="11">Uncharacterized protein</fullName>
    </submittedName>
</protein>
<dbReference type="PROSITE" id="PS50020">
    <property type="entry name" value="WW_DOMAIN_2"/>
    <property type="match status" value="2"/>
</dbReference>
<evidence type="ECO:0000256" key="1">
    <source>
        <dbReference type="ARBA" id="ARBA00022741"/>
    </source>
</evidence>
<dbReference type="SMART" id="SM00456">
    <property type="entry name" value="WW"/>
    <property type="match status" value="2"/>
</dbReference>
<dbReference type="PANTHER" id="PTHR13140:SF706">
    <property type="entry name" value="DILUTE CLASS UNCONVENTIONAL MYOSIN, ISOFORM C"/>
    <property type="match status" value="1"/>
</dbReference>
<dbReference type="GO" id="GO:0005737">
    <property type="term" value="C:cytoplasm"/>
    <property type="evidence" value="ECO:0007669"/>
    <property type="project" value="TreeGrafter"/>
</dbReference>
<evidence type="ECO:0000259" key="10">
    <source>
        <dbReference type="PROSITE" id="PS51456"/>
    </source>
</evidence>
<evidence type="ECO:0000256" key="4">
    <source>
        <dbReference type="ARBA" id="ARBA00023175"/>
    </source>
</evidence>
<dbReference type="FunFam" id="1.10.10.820:FF:000001">
    <property type="entry name" value="Myosin heavy chain"/>
    <property type="match status" value="1"/>
</dbReference>
<sequence>MGDGGGANWWQLGADAEPSCEWQELKTDEGLTYFYNIRTNETQWDRPPELMTAEHQAQSGDWVWLPDNVECFIPARVETRGYGGSKASLRTSDGRVVDVAENKLATYATLQWSSLQRIVPDLTLLDDMNPAMILHNLKQRFEKDQIYTNIGTILISINPYCRLPLYTPDVIDEYENRGLKEMPPHVYNIAHNALVGIKETIDNQSVIVSGESGAGKTEATKQVLSYIAAVSGSVGNIEEKILLANPILETFGNAKTLRNNNSSRFGKYIQVYLNKAGELCGSTTQNFLLEKVRVVQPAQGERNFHIFYQLTEACSANDRARFGLGRAADYFYTMQSNCTTVPGIDDATDYADMLGAMDAIGFAPAERDALLQCTAAILHLGNVVFQATGDKQCSIVNPDSLEWGARLLGVDAQALSRCMTRRTLKIRGQGDTAVLLSEDQAFDSRDALSKFIYAAMFDWIVGRINQAMSVQSGDRPRSIGILDIFGFEVFDLNSFEQLCINFTNERLQQFFNANTFKLEEELYTMEGIKFDHVAYIDNQPMVDLLTQKPLGIMNLLDEEVVVPQGSDAKFLGKISEHHASHPNFQKGGGNGQQFTIIHYAGKVVYDVAGFLEKNRDTLTPDAMALLNGSSLKFVADMFSQSENMSAKDRKVTLGKQFRNQLDTLMSTLHTTTPHYIRCVKPNDDKRPKTFVSRNCYEQLLFSGVFEAVQIRKKGFPFRQKHADFLNRYRVIFPDRSYASCEALLRDLNLPAANVRLGRTMVLYRSDEFKKLELQRSITVRKVEIVDELKQLIAQDPAKMPDDTARERYFERLSKAVRTASEFKLDAPVCLKAREMLLAFIESRMDDKTKALLEHGLASRDKCALQNAIAEADLHEYNTKLVRQCKKLLDRIVRIESEAEAALALLEEKHMSAVVNSAKEAGYWNETIDYYRQVLEQPPRERLKIQMKQAVATGNTARAIRLTIQMKNSIFADQADMFSMSKCGIVKTPDDWAGEKMLSLNRDKLRTEMLFWVDSDIHAPLTVLPDTASSTPKDTNKLALLAFRSLQAFMGDRKSDKAFQEGYSVVTLGHSRPDLRDEIYVQTIKQLTRNPDPESCRKGWQLLGGCLASFPPSTSFENFLEVWLRLNAQNKDYLGALHSICYNGAQPVACTEAQLGNVTVLLRERTEAYAEKLPTGPPSYDDLLQPFDLTVDELEFKRKTPAYQKPGSRNVSRVAETSTTPKPTLSTRATQQAQFQQKKELRPRASSRHPTTWQAVFDQNTNAYYYWNAATGESTWEKPADLKFGVADEVKPRF</sequence>
<dbReference type="Pfam" id="PF00063">
    <property type="entry name" value="Myosin_head"/>
    <property type="match status" value="1"/>
</dbReference>
<dbReference type="CDD" id="cd00124">
    <property type="entry name" value="MYSc"/>
    <property type="match status" value="1"/>
</dbReference>
<comment type="similarity">
    <text evidence="6">Belongs to the TRAFAC class myosin-kinesin ATPase superfamily. Myosin family.</text>
</comment>
<dbReference type="GO" id="GO:0007015">
    <property type="term" value="P:actin filament organization"/>
    <property type="evidence" value="ECO:0007669"/>
    <property type="project" value="TreeGrafter"/>
</dbReference>
<dbReference type="GO" id="GO:0016020">
    <property type="term" value="C:membrane"/>
    <property type="evidence" value="ECO:0007669"/>
    <property type="project" value="TreeGrafter"/>
</dbReference>
<dbReference type="Gene3D" id="6.20.240.20">
    <property type="match status" value="1"/>
</dbReference>
<dbReference type="InterPro" id="IPR036020">
    <property type="entry name" value="WW_dom_sf"/>
</dbReference>
<evidence type="ECO:0000256" key="3">
    <source>
        <dbReference type="ARBA" id="ARBA00023123"/>
    </source>
</evidence>
<dbReference type="Pfam" id="PF00784">
    <property type="entry name" value="MyTH4"/>
    <property type="match status" value="1"/>
</dbReference>
<dbReference type="SMART" id="SM00242">
    <property type="entry name" value="MYSc"/>
    <property type="match status" value="1"/>
</dbReference>
<dbReference type="Gene3D" id="1.10.10.820">
    <property type="match status" value="1"/>
</dbReference>
<proteinExistence type="inferred from homology"/>
<feature type="domain" description="Myosin motor" evidence="10">
    <location>
        <begin position="117"/>
        <end position="776"/>
    </location>
</feature>
<name>A0A3P3YER9_PLABS</name>
<evidence type="ECO:0000259" key="8">
    <source>
        <dbReference type="PROSITE" id="PS50020"/>
    </source>
</evidence>
<dbReference type="InterPro" id="IPR036961">
    <property type="entry name" value="Kinesin_motor_dom_sf"/>
</dbReference>
<dbReference type="SMART" id="SM00139">
    <property type="entry name" value="MyTH4"/>
    <property type="match status" value="1"/>
</dbReference>
<dbReference type="GO" id="GO:0000146">
    <property type="term" value="F:microfilament motor activity"/>
    <property type="evidence" value="ECO:0007669"/>
    <property type="project" value="TreeGrafter"/>
</dbReference>
<dbReference type="InterPro" id="IPR000857">
    <property type="entry name" value="MyTH4_dom"/>
</dbReference>
<dbReference type="CDD" id="cd00201">
    <property type="entry name" value="WW"/>
    <property type="match status" value="2"/>
</dbReference>
<dbReference type="Gene3D" id="1.20.58.530">
    <property type="match status" value="1"/>
</dbReference>
<dbReference type="PROSITE" id="PS01159">
    <property type="entry name" value="WW_DOMAIN_1"/>
    <property type="match status" value="2"/>
</dbReference>
<dbReference type="PROSITE" id="PS51456">
    <property type="entry name" value="MYOSIN_MOTOR"/>
    <property type="match status" value="1"/>
</dbReference>
<dbReference type="Gene3D" id="3.40.850.10">
    <property type="entry name" value="Kinesin motor domain"/>
    <property type="match status" value="1"/>
</dbReference>
<dbReference type="EMBL" id="OVEO01000010">
    <property type="protein sequence ID" value="SPQ98644.1"/>
    <property type="molecule type" value="Genomic_DNA"/>
</dbReference>
<dbReference type="Pfam" id="PF00397">
    <property type="entry name" value="WW"/>
    <property type="match status" value="2"/>
</dbReference>
<feature type="region of interest" description="Actin-binding" evidence="6">
    <location>
        <begin position="661"/>
        <end position="683"/>
    </location>
</feature>
<dbReference type="SUPFAM" id="SSF51045">
    <property type="entry name" value="WW domain"/>
    <property type="match status" value="2"/>
</dbReference>
<gene>
    <name evidence="11" type="ORF">PLBR_LOCUS5859</name>
</gene>
<dbReference type="PANTHER" id="PTHR13140">
    <property type="entry name" value="MYOSIN"/>
    <property type="match status" value="1"/>
</dbReference>
<dbReference type="PRINTS" id="PR00193">
    <property type="entry name" value="MYOSINHEAVY"/>
</dbReference>
<dbReference type="InterPro" id="IPR001202">
    <property type="entry name" value="WW_dom"/>
</dbReference>
<feature type="binding site" evidence="6">
    <location>
        <begin position="210"/>
        <end position="217"/>
    </location>
    <ligand>
        <name>ATP</name>
        <dbReference type="ChEBI" id="CHEBI:30616"/>
    </ligand>
</feature>
<dbReference type="GO" id="GO:0005524">
    <property type="term" value="F:ATP binding"/>
    <property type="evidence" value="ECO:0007669"/>
    <property type="project" value="UniProtKB-UniRule"/>
</dbReference>
<organism evidence="11 12">
    <name type="scientific">Plasmodiophora brassicae</name>
    <name type="common">Clubroot disease agent</name>
    <dbReference type="NCBI Taxonomy" id="37360"/>
    <lineage>
        <taxon>Eukaryota</taxon>
        <taxon>Sar</taxon>
        <taxon>Rhizaria</taxon>
        <taxon>Endomyxa</taxon>
        <taxon>Phytomyxea</taxon>
        <taxon>Plasmodiophorida</taxon>
        <taxon>Plasmodiophoridae</taxon>
        <taxon>Plasmodiophora</taxon>
    </lineage>
</organism>
<dbReference type="InterPro" id="IPR027417">
    <property type="entry name" value="P-loop_NTPase"/>
</dbReference>
<keyword evidence="4 6" id="KW-0505">Motor protein</keyword>
<dbReference type="Gene3D" id="1.20.120.720">
    <property type="entry name" value="Myosin VI head, motor domain, U50 subdomain"/>
    <property type="match status" value="1"/>
</dbReference>
<keyword evidence="11" id="KW-0496">Mitochondrion</keyword>
<evidence type="ECO:0000313" key="11">
    <source>
        <dbReference type="EMBL" id="SPQ98644.1"/>
    </source>
</evidence>
<geneLocation type="mitochondrion" evidence="11"/>
<feature type="domain" description="WW" evidence="8">
    <location>
        <begin position="1246"/>
        <end position="1280"/>
    </location>
</feature>
<keyword evidence="2 6" id="KW-0067">ATP-binding</keyword>
<dbReference type="InterPro" id="IPR038185">
    <property type="entry name" value="MyTH4_dom_sf"/>
</dbReference>
<reference evidence="11 12" key="1">
    <citation type="submission" date="2018-03" db="EMBL/GenBank/DDBJ databases">
        <authorList>
            <person name="Fogelqvist J."/>
        </authorList>
    </citation>
    <scope>NUCLEOTIDE SEQUENCE [LARGE SCALE GENOMIC DNA]</scope>
</reference>
<feature type="region of interest" description="Disordered" evidence="7">
    <location>
        <begin position="1197"/>
        <end position="1229"/>
    </location>
</feature>
<dbReference type="PROSITE" id="PS51016">
    <property type="entry name" value="MYTH4"/>
    <property type="match status" value="1"/>
</dbReference>
<feature type="domain" description="WW" evidence="8">
    <location>
        <begin position="22"/>
        <end position="49"/>
    </location>
</feature>
<evidence type="ECO:0000256" key="7">
    <source>
        <dbReference type="SAM" id="MobiDB-lite"/>
    </source>
</evidence>
<evidence type="ECO:0000256" key="6">
    <source>
        <dbReference type="PROSITE-ProRule" id="PRU00782"/>
    </source>
</evidence>